<dbReference type="SFLD" id="SFLDS00029">
    <property type="entry name" value="Radical_SAM"/>
    <property type="match status" value="1"/>
</dbReference>
<dbReference type="PANTHER" id="PTHR32331:SF0">
    <property type="entry name" value="UPF0313 PROTEIN YGIQ"/>
    <property type="match status" value="1"/>
</dbReference>
<dbReference type="PROSITE" id="PS01278">
    <property type="entry name" value="MTTASE_RADICAL"/>
    <property type="match status" value="1"/>
</dbReference>
<gene>
    <name evidence="9" type="ORF">Pla52o_43020</name>
</gene>
<keyword evidence="10" id="KW-1185">Reference proteome</keyword>
<keyword evidence="1 6" id="KW-0004">4Fe-4S</keyword>
<comment type="cofactor">
    <cofactor evidence="6">
        <name>[4Fe-4S] cluster</name>
        <dbReference type="ChEBI" id="CHEBI:49883"/>
    </cofactor>
    <text evidence="6">Binds 1 [4Fe-4S] cluster. The cluster is coordinated with 3 cysteines and an exchangeable S-adenosyl-L-methionine.</text>
</comment>
<feature type="compositionally biased region" description="Basic and acidic residues" evidence="7">
    <location>
        <begin position="738"/>
        <end position="753"/>
    </location>
</feature>
<keyword evidence="4 6" id="KW-0408">Iron</keyword>
<feature type="binding site" evidence="6">
    <location>
        <position position="452"/>
    </location>
    <ligand>
        <name>[4Fe-4S] cluster</name>
        <dbReference type="ChEBI" id="CHEBI:49883"/>
        <note>4Fe-4S-S-AdoMet</note>
    </ligand>
</feature>
<dbReference type="InterPro" id="IPR013704">
    <property type="entry name" value="UPF0313_N"/>
</dbReference>
<evidence type="ECO:0000256" key="3">
    <source>
        <dbReference type="ARBA" id="ARBA00022723"/>
    </source>
</evidence>
<keyword evidence="5 6" id="KW-0411">Iron-sulfur</keyword>
<dbReference type="HAMAP" id="MF_01251">
    <property type="entry name" value="UPF0313"/>
    <property type="match status" value="1"/>
</dbReference>
<dbReference type="SFLD" id="SFLDG01069">
    <property type="entry name" value="UPF0313"/>
    <property type="match status" value="1"/>
</dbReference>
<evidence type="ECO:0000313" key="10">
    <source>
        <dbReference type="Proteomes" id="UP000316304"/>
    </source>
</evidence>
<evidence type="ECO:0000256" key="2">
    <source>
        <dbReference type="ARBA" id="ARBA00022691"/>
    </source>
</evidence>
<dbReference type="InterPro" id="IPR023404">
    <property type="entry name" value="rSAM_horseshoe"/>
</dbReference>
<evidence type="ECO:0000256" key="7">
    <source>
        <dbReference type="SAM" id="MobiDB-lite"/>
    </source>
</evidence>
<dbReference type="SMART" id="SM00729">
    <property type="entry name" value="Elp3"/>
    <property type="match status" value="1"/>
</dbReference>
<feature type="binding site" evidence="6">
    <location>
        <position position="445"/>
    </location>
    <ligand>
        <name>[4Fe-4S] cluster</name>
        <dbReference type="ChEBI" id="CHEBI:49883"/>
        <note>4Fe-4S-S-AdoMet</note>
    </ligand>
</feature>
<feature type="region of interest" description="Disordered" evidence="7">
    <location>
        <begin position="725"/>
        <end position="792"/>
    </location>
</feature>
<dbReference type="InterPro" id="IPR020612">
    <property type="entry name" value="Methylthiotransferase_CS"/>
</dbReference>
<dbReference type="Pfam" id="PF04055">
    <property type="entry name" value="Radical_SAM"/>
    <property type="match status" value="1"/>
</dbReference>
<dbReference type="AlphaFoldDB" id="A0A5C6C8U9"/>
<dbReference type="SUPFAM" id="SSF102114">
    <property type="entry name" value="Radical SAM enzymes"/>
    <property type="match status" value="1"/>
</dbReference>
<name>A0A5C6C8U9_9BACT</name>
<keyword evidence="3 6" id="KW-0479">Metal-binding</keyword>
<dbReference type="InterPro" id="IPR007197">
    <property type="entry name" value="rSAM"/>
</dbReference>
<dbReference type="Pfam" id="PF11842">
    <property type="entry name" value="DUF3362"/>
    <property type="match status" value="1"/>
</dbReference>
<dbReference type="NCBIfam" id="TIGR03904">
    <property type="entry name" value="SAM_YgiQ"/>
    <property type="match status" value="1"/>
</dbReference>
<feature type="binding site" evidence="6">
    <location>
        <position position="449"/>
    </location>
    <ligand>
        <name>[4Fe-4S] cluster</name>
        <dbReference type="ChEBI" id="CHEBI:49883"/>
        <note>4Fe-4S-S-AdoMet</note>
    </ligand>
</feature>
<dbReference type="GO" id="GO:0005506">
    <property type="term" value="F:iron ion binding"/>
    <property type="evidence" value="ECO:0007669"/>
    <property type="project" value="UniProtKB-UniRule"/>
</dbReference>
<dbReference type="Proteomes" id="UP000316304">
    <property type="component" value="Unassembled WGS sequence"/>
</dbReference>
<dbReference type="PROSITE" id="PS51918">
    <property type="entry name" value="RADICAL_SAM"/>
    <property type="match status" value="1"/>
</dbReference>
<dbReference type="GO" id="GO:0003824">
    <property type="term" value="F:catalytic activity"/>
    <property type="evidence" value="ECO:0007669"/>
    <property type="project" value="InterPro"/>
</dbReference>
<evidence type="ECO:0000313" key="9">
    <source>
        <dbReference type="EMBL" id="TWU20427.1"/>
    </source>
</evidence>
<dbReference type="InterPro" id="IPR058240">
    <property type="entry name" value="rSAM_sf"/>
</dbReference>
<dbReference type="InterPro" id="IPR022946">
    <property type="entry name" value="UPF0313"/>
</dbReference>
<dbReference type="InterPro" id="IPR024560">
    <property type="entry name" value="UPF0313_C"/>
</dbReference>
<dbReference type="Gene3D" id="3.80.30.20">
    <property type="entry name" value="tm_1862 like domain"/>
    <property type="match status" value="1"/>
</dbReference>
<dbReference type="InterPro" id="IPR006638">
    <property type="entry name" value="Elp3/MiaA/NifB-like_rSAM"/>
</dbReference>
<dbReference type="GO" id="GO:0051539">
    <property type="term" value="F:4 iron, 4 sulfur cluster binding"/>
    <property type="evidence" value="ECO:0007669"/>
    <property type="project" value="UniProtKB-KW"/>
</dbReference>
<dbReference type="SFLD" id="SFLDG01082">
    <property type="entry name" value="B12-binding_domain_containing"/>
    <property type="match status" value="1"/>
</dbReference>
<proteinExistence type="inferred from homology"/>
<evidence type="ECO:0000259" key="8">
    <source>
        <dbReference type="PROSITE" id="PS51918"/>
    </source>
</evidence>
<dbReference type="PANTHER" id="PTHR32331">
    <property type="entry name" value="UPF0313 PROTEIN YGIQ"/>
    <property type="match status" value="1"/>
</dbReference>
<sequence length="792" mass="87316">MAGPGGGCRVSTGGVLALSAMERSSTRVQPAIKSGGVRNFFRCWVGHLGQVQAKSSSSVSIGAEAKHDSAVELRMSLSDNGFRSTMGEAATICHSLQKSSVLMQLPVINQSDSNPSVPAMPRDYLSNLAAGGRAPTGPVAALPLPMSMEEARQRGWDELDIVFVTGDAYIDHPSFAMAILGRTLEAAGYRIGIISQPDWRSCEAWTRFGRPRLFFAISAGNMDSMINHYTANKKVRNDDAYSPGGRIGLRPDRATLSYCQRAREAYKGVPVIAGGVEASLRRLAHYDYWSDKVKRSILLDCKADLLAFGMGENAIIEIARRLEAGENVKALRDMLGVAYALGASESVPEDALTLPSFDEVTSDKVAFAEATRIIHNETNPHNARRLVQQHGTQTIVCNPPQPPISEAAMDQIYGLSYTRRPHPSYKEAIPAYEMIKNSVTIMRGCFGGCTFCSITAHQGRIIQSRSKESVLGEIAKMTEDKSFTGVVSDIGGPTANMYQMNCTKPEVEAVCRRQSCVHPKICKLLGVDHTPVIELMRESRNLPGIKKVLVASGVRMDLARTSPEYLKELTAHHVGGKLKVAPEHVDAGVLNKMRKPKNDDFEHFTEIFKEESKRVGKKQFIVPYFIASHPGSDIRAMIELALFLKRNGYKPDAVQDFIPAPLDVATTMYYTGLDPFTKQPVYIAKAMKERKTQRALMQFFKPENYFEVREALRSVGRTDLIGDGCDGLIPSKPPQEAIRARRQDANKRFRGDYVHTIGKPEASGGQEQKKGSKKKRRDRKSTGYRPDRRGAN</sequence>
<evidence type="ECO:0000256" key="4">
    <source>
        <dbReference type="ARBA" id="ARBA00023004"/>
    </source>
</evidence>
<dbReference type="Pfam" id="PF08497">
    <property type="entry name" value="Radical_SAM_N"/>
    <property type="match status" value="1"/>
</dbReference>
<comment type="caution">
    <text evidence="9">The sequence shown here is derived from an EMBL/GenBank/DDBJ whole genome shotgun (WGS) entry which is preliminary data.</text>
</comment>
<feature type="domain" description="Radical SAM core" evidence="8">
    <location>
        <begin position="431"/>
        <end position="701"/>
    </location>
</feature>
<protein>
    <recommendedName>
        <fullName evidence="8">Radical SAM core domain-containing protein</fullName>
    </recommendedName>
</protein>
<keyword evidence="2 6" id="KW-0949">S-adenosyl-L-methionine</keyword>
<dbReference type="EMBL" id="SJPT01000008">
    <property type="protein sequence ID" value="TWU20427.1"/>
    <property type="molecule type" value="Genomic_DNA"/>
</dbReference>
<organism evidence="9 10">
    <name type="scientific">Novipirellula galeiformis</name>
    <dbReference type="NCBI Taxonomy" id="2528004"/>
    <lineage>
        <taxon>Bacteria</taxon>
        <taxon>Pseudomonadati</taxon>
        <taxon>Planctomycetota</taxon>
        <taxon>Planctomycetia</taxon>
        <taxon>Pirellulales</taxon>
        <taxon>Pirellulaceae</taxon>
        <taxon>Novipirellula</taxon>
    </lineage>
</organism>
<evidence type="ECO:0000256" key="6">
    <source>
        <dbReference type="HAMAP-Rule" id="MF_01251"/>
    </source>
</evidence>
<evidence type="ECO:0000256" key="1">
    <source>
        <dbReference type="ARBA" id="ARBA00022485"/>
    </source>
</evidence>
<accession>A0A5C6C8U9</accession>
<reference evidence="9 10" key="1">
    <citation type="submission" date="2019-02" db="EMBL/GenBank/DDBJ databases">
        <title>Deep-cultivation of Planctomycetes and their phenomic and genomic characterization uncovers novel biology.</title>
        <authorList>
            <person name="Wiegand S."/>
            <person name="Jogler M."/>
            <person name="Boedeker C."/>
            <person name="Pinto D."/>
            <person name="Vollmers J."/>
            <person name="Rivas-Marin E."/>
            <person name="Kohn T."/>
            <person name="Peeters S.H."/>
            <person name="Heuer A."/>
            <person name="Rast P."/>
            <person name="Oberbeckmann S."/>
            <person name="Bunk B."/>
            <person name="Jeske O."/>
            <person name="Meyerdierks A."/>
            <person name="Storesund J.E."/>
            <person name="Kallscheuer N."/>
            <person name="Luecker S."/>
            <person name="Lage O.M."/>
            <person name="Pohl T."/>
            <person name="Merkel B.J."/>
            <person name="Hornburger P."/>
            <person name="Mueller R.-W."/>
            <person name="Bruemmer F."/>
            <person name="Labrenz M."/>
            <person name="Spormann A.M."/>
            <person name="Op Den Camp H."/>
            <person name="Overmann J."/>
            <person name="Amann R."/>
            <person name="Jetten M.S.M."/>
            <person name="Mascher T."/>
            <person name="Medema M.H."/>
            <person name="Devos D.P."/>
            <person name="Kaster A.-K."/>
            <person name="Ovreas L."/>
            <person name="Rohde M."/>
            <person name="Galperin M.Y."/>
            <person name="Jogler C."/>
        </authorList>
    </citation>
    <scope>NUCLEOTIDE SEQUENCE [LARGE SCALE GENOMIC DNA]</scope>
    <source>
        <strain evidence="9 10">Pla52o</strain>
    </source>
</reference>
<comment type="similarity">
    <text evidence="6">Belongs to the UPF0313 family.</text>
</comment>
<evidence type="ECO:0000256" key="5">
    <source>
        <dbReference type="ARBA" id="ARBA00023014"/>
    </source>
</evidence>